<proteinExistence type="inferred from homology"/>
<dbReference type="GO" id="GO:0070286">
    <property type="term" value="P:axonemal dynein complex assembly"/>
    <property type="evidence" value="ECO:0007669"/>
    <property type="project" value="UniProtKB-UniRule"/>
</dbReference>
<dbReference type="GO" id="GO:0060285">
    <property type="term" value="P:cilium-dependent cell motility"/>
    <property type="evidence" value="ECO:0007669"/>
    <property type="project" value="UniProtKB-UniRule"/>
</dbReference>
<evidence type="ECO:0000313" key="8">
    <source>
        <dbReference type="Proteomes" id="UP001187415"/>
    </source>
</evidence>
<evidence type="ECO:0000256" key="4">
    <source>
        <dbReference type="SAM" id="MobiDB-lite"/>
    </source>
</evidence>
<evidence type="ECO:0000313" key="7">
    <source>
        <dbReference type="EMBL" id="KAK2826022.1"/>
    </source>
</evidence>
<feature type="compositionally biased region" description="Polar residues" evidence="4">
    <location>
        <begin position="373"/>
        <end position="385"/>
    </location>
</feature>
<feature type="region of interest" description="Disordered" evidence="4">
    <location>
        <begin position="678"/>
        <end position="731"/>
    </location>
</feature>
<dbReference type="InterPro" id="IPR034727">
    <property type="entry name" value="Kintoun"/>
</dbReference>
<dbReference type="InterPro" id="IPR012981">
    <property type="entry name" value="PIH1_N"/>
</dbReference>
<evidence type="ECO:0000259" key="5">
    <source>
        <dbReference type="Pfam" id="PF08190"/>
    </source>
</evidence>
<dbReference type="PANTHER" id="PTHR22997:SF3">
    <property type="entry name" value="PROTEIN KINTOUN"/>
    <property type="match status" value="1"/>
</dbReference>
<keyword evidence="8" id="KW-1185">Reference proteome</keyword>
<dbReference type="EMBL" id="JAUPFM010000016">
    <property type="protein sequence ID" value="KAK2826022.1"/>
    <property type="molecule type" value="Genomic_DNA"/>
</dbReference>
<accession>A0AA88LXE6</accession>
<evidence type="ECO:0000256" key="2">
    <source>
        <dbReference type="ARBA" id="ARBA00024190"/>
    </source>
</evidence>
<dbReference type="AlphaFoldDB" id="A0AA88LXE6"/>
<evidence type="ECO:0000256" key="3">
    <source>
        <dbReference type="HAMAP-Rule" id="MF_03069"/>
    </source>
</evidence>
<feature type="region of interest" description="Disordered" evidence="4">
    <location>
        <begin position="370"/>
        <end position="550"/>
    </location>
</feature>
<dbReference type="Pfam" id="PF08190">
    <property type="entry name" value="PIH1"/>
    <property type="match status" value="1"/>
</dbReference>
<dbReference type="InterPro" id="IPR050734">
    <property type="entry name" value="PIH1/Kintoun_subfamily"/>
</dbReference>
<comment type="function">
    <text evidence="3">Required for cytoplasmic pre-assembly of axonemal dyneins, thereby playing a central role in motility in cilia and flagella. Involved in pre-assembly of dynein arm complexes in the cytoplasm before intraflagellar transport loads them for the ciliary compartment.</text>
</comment>
<dbReference type="Proteomes" id="UP001187415">
    <property type="component" value="Unassembled WGS sequence"/>
</dbReference>
<dbReference type="InterPro" id="IPR041442">
    <property type="entry name" value="PIH1D1/2/3_CS-like"/>
</dbReference>
<feature type="domain" description="PIH1 N-terminal" evidence="5">
    <location>
        <begin position="40"/>
        <end position="202"/>
    </location>
</feature>
<dbReference type="PANTHER" id="PTHR22997">
    <property type="entry name" value="PIH1 DOMAIN-CONTAINING PROTEIN 1"/>
    <property type="match status" value="1"/>
</dbReference>
<dbReference type="CDD" id="cd00298">
    <property type="entry name" value="ACD_sHsps_p23-like"/>
    <property type="match status" value="1"/>
</dbReference>
<keyword evidence="1 3" id="KW-0963">Cytoplasm</keyword>
<reference evidence="7" key="1">
    <citation type="submission" date="2023-07" db="EMBL/GenBank/DDBJ databases">
        <title>Chromosome-level Genome Assembly of Striped Snakehead (Channa striata).</title>
        <authorList>
            <person name="Liu H."/>
        </authorList>
    </citation>
    <scope>NUCLEOTIDE SEQUENCE</scope>
    <source>
        <strain evidence="7">Gz</strain>
        <tissue evidence="7">Muscle</tissue>
    </source>
</reference>
<comment type="similarity">
    <text evidence="3">Belongs to the PIH1 family. Kintoun subfamily.</text>
</comment>
<organism evidence="7 8">
    <name type="scientific">Channa striata</name>
    <name type="common">Snakehead murrel</name>
    <name type="synonym">Ophicephalus striatus</name>
    <dbReference type="NCBI Taxonomy" id="64152"/>
    <lineage>
        <taxon>Eukaryota</taxon>
        <taxon>Metazoa</taxon>
        <taxon>Chordata</taxon>
        <taxon>Craniata</taxon>
        <taxon>Vertebrata</taxon>
        <taxon>Euteleostomi</taxon>
        <taxon>Actinopterygii</taxon>
        <taxon>Neopterygii</taxon>
        <taxon>Teleostei</taxon>
        <taxon>Neoteleostei</taxon>
        <taxon>Acanthomorphata</taxon>
        <taxon>Anabantaria</taxon>
        <taxon>Anabantiformes</taxon>
        <taxon>Channoidei</taxon>
        <taxon>Channidae</taxon>
        <taxon>Channa</taxon>
    </lineage>
</organism>
<dbReference type="GO" id="GO:0005576">
    <property type="term" value="C:extracellular region"/>
    <property type="evidence" value="ECO:0007669"/>
    <property type="project" value="GOC"/>
</dbReference>
<dbReference type="Pfam" id="PF18201">
    <property type="entry name" value="PIH1_CS"/>
    <property type="match status" value="1"/>
</dbReference>
<feature type="compositionally biased region" description="Basic and acidic residues" evidence="4">
    <location>
        <begin position="458"/>
        <end position="483"/>
    </location>
</feature>
<evidence type="ECO:0000259" key="6">
    <source>
        <dbReference type="Pfam" id="PF18201"/>
    </source>
</evidence>
<dbReference type="GO" id="GO:0003351">
    <property type="term" value="P:epithelial cilium movement involved in extracellular fluid movement"/>
    <property type="evidence" value="ECO:0007669"/>
    <property type="project" value="TreeGrafter"/>
</dbReference>
<comment type="caution">
    <text evidence="7">The sequence shown here is derived from an EMBL/GenBank/DDBJ whole genome shotgun (WGS) entry which is preliminary data.</text>
</comment>
<comment type="subcellular location">
    <subcellularLocation>
        <location evidence="3">Cytoplasm</location>
    </subcellularLocation>
    <subcellularLocation>
        <location evidence="2">Dynein axonemal particle</location>
    </subcellularLocation>
    <text evidence="3">Localizes in the apical cytoplasm around the gamma-tubulin-positive pericentriolar region, not in the cilia.</text>
</comment>
<sequence length="767" mass="86537">MEFGEKLSELNMTVDEIDRLTKAFKDEKFKEMLRDYAQELSDPENKKKYEEEITILEQERGNNIEFIHPTPFRALKSSVNGTQKCFINICGNDKVGKPECKCGVSDDGRRGQSWSLPHSLHPGRQDVDPKGNKILIYDVIFHPDTLHIASKNKKFMEMVDSTAIQQIEKVFKVTLDKNNLRQMNIKYKGTPQPCVIRKPIPGYKAKTPPNKPDPLDFPYPDVKRPTTYSQIKPTESPATISTSDAKLESLQIQPQGSKEPTKPSYTVKYRTVVDLQDFRCSRDSAQSPRPKEVVVTIDLPLLKSVRHASLEVKEKCLLLETKKPAYRLDLPLAYPVDEDKGEAKFNKQRGQLTVTLPVIPSNEPVPFALGSARTVSDVQSISTGERQGENSGEEEDIVKEMEREGNKNDEEKSDVKEGKEKEERKVEEDLMQQSKDDNEEESSHKKGEELMSNTQDIVEEKKEKVGMDENSRRQNKNEQHSVEEEGGANEPKSDIYESGVQEEEKQNEREIGKESEQFNIKNRQDKQDDNEMFRKKESSKGVEGDREAEQNNCGVASFQCDIDSDQQTGLKETKPVTANSILLVSPKTESGCTQEDGDANVDSCLALLPERKTPNIEEENEKTVETVDATLQVKETALVNVISREESHTRGVVRSRTTGSSHNVVRGGCISKETQEFSKLPASDETNKSNTDLGNRASLFSEELTMGSAKQEEREDIDEDDLPTKHDVKAPPVALREIDEDGNEKIISDHSTTAGINFQNTMMYELD</sequence>
<evidence type="ECO:0000256" key="1">
    <source>
        <dbReference type="ARBA" id="ARBA00022490"/>
    </source>
</evidence>
<dbReference type="HAMAP" id="MF_03069">
    <property type="entry name" value="Kintoun"/>
    <property type="match status" value="1"/>
</dbReference>
<feature type="compositionally biased region" description="Basic and acidic residues" evidence="4">
    <location>
        <begin position="502"/>
        <end position="549"/>
    </location>
</feature>
<protein>
    <recommendedName>
        <fullName evidence="3">Protein kintoun</fullName>
    </recommendedName>
    <alternativeName>
        <fullName evidence="3">Dynein assembly factor 2, axonemal</fullName>
    </alternativeName>
</protein>
<feature type="domain" description="PIH1D1/2/3 CS-like" evidence="6">
    <location>
        <begin position="260"/>
        <end position="359"/>
    </location>
</feature>
<dbReference type="GO" id="GO:0120293">
    <property type="term" value="C:dynein axonemal particle"/>
    <property type="evidence" value="ECO:0007669"/>
    <property type="project" value="UniProtKB-SubCell"/>
</dbReference>
<feature type="compositionally biased region" description="Basic and acidic residues" evidence="4">
    <location>
        <begin position="398"/>
        <end position="428"/>
    </location>
</feature>
<gene>
    <name evidence="3" type="primary">DNAAF2</name>
    <name evidence="3" type="synonym">KTU</name>
    <name evidence="7" type="ORF">Q5P01_020236</name>
</gene>
<name>A0AA88LXE6_CHASR</name>